<keyword evidence="6 8" id="KW-0472">Membrane</keyword>
<evidence type="ECO:0000313" key="10">
    <source>
        <dbReference type="Proteomes" id="UP001272052"/>
    </source>
</evidence>
<keyword evidence="5 8" id="KW-0811">Translocation</keyword>
<organism evidence="9 10">
    <name type="scientific">Methanimicrococcus hacksteinii</name>
    <dbReference type="NCBI Taxonomy" id="3028293"/>
    <lineage>
        <taxon>Archaea</taxon>
        <taxon>Methanobacteriati</taxon>
        <taxon>Methanobacteriota</taxon>
        <taxon>Stenosarchaea group</taxon>
        <taxon>Methanomicrobia</taxon>
        <taxon>Methanosarcinales</taxon>
        <taxon>Methanosarcinaceae</taxon>
        <taxon>Methanimicrococcus</taxon>
    </lineage>
</organism>
<evidence type="ECO:0000256" key="1">
    <source>
        <dbReference type="ARBA" id="ARBA00022448"/>
    </source>
</evidence>
<dbReference type="InterPro" id="IPR023391">
    <property type="entry name" value="Prot_translocase_SecE_dom_sf"/>
</dbReference>
<evidence type="ECO:0000313" key="9">
    <source>
        <dbReference type="EMBL" id="MDV0446088.1"/>
    </source>
</evidence>
<dbReference type="HAMAP" id="MF_00422">
    <property type="entry name" value="SecE"/>
    <property type="match status" value="1"/>
</dbReference>
<keyword evidence="2 8" id="KW-0812">Transmembrane</keyword>
<comment type="similarity">
    <text evidence="8">Belongs to the SecE/SEC61-gamma family.</text>
</comment>
<reference evidence="9 10" key="1">
    <citation type="submission" date="2023-06" db="EMBL/GenBank/DDBJ databases">
        <title>Genome sequence of Methanimicrococcus sp. At1.</title>
        <authorList>
            <person name="Protasov E."/>
            <person name="Platt K."/>
            <person name="Poehlein A."/>
            <person name="Daniel R."/>
            <person name="Brune A."/>
        </authorList>
    </citation>
    <scope>NUCLEOTIDE SEQUENCE [LARGE SCALE GENOMIC DNA]</scope>
    <source>
        <strain evidence="9 10">At1</strain>
    </source>
</reference>
<keyword evidence="1 8" id="KW-0813">Transport</keyword>
<comment type="caution">
    <text evidence="9">The sequence shown here is derived from an EMBL/GenBank/DDBJ whole genome shotgun (WGS) entry which is preliminary data.</text>
</comment>
<protein>
    <recommendedName>
        <fullName evidence="8">Protein translocase subunit SecE</fullName>
    </recommendedName>
    <alternativeName>
        <fullName evidence="8">Protein transport protein Sec61 gamma subunit homolog</fullName>
    </alternativeName>
</protein>
<dbReference type="Proteomes" id="UP001272052">
    <property type="component" value="Unassembled WGS sequence"/>
</dbReference>
<comment type="function">
    <text evidence="8">Essential subunit of the Sec protein translocation channel SecYEG. Clamps together the 2 halves of SecY. May contact the channel plug during translocation.</text>
</comment>
<evidence type="ECO:0000256" key="2">
    <source>
        <dbReference type="ARBA" id="ARBA00022692"/>
    </source>
</evidence>
<sequence>MIFRLSVRFEKFLIQTIYNYPLQSKQFGCENLAENNTADKVKDGIANIGPTLRSYLRILKLARKPSRKEFMTIAKVAALGILAIGVMGFVFYVLMDIVPEYFIPVRT</sequence>
<dbReference type="NCBIfam" id="TIGR00327">
    <property type="entry name" value="secE_euk_arch"/>
    <property type="match status" value="1"/>
</dbReference>
<accession>A0ABU3VRP1</accession>
<proteinExistence type="inferred from homology"/>
<feature type="transmembrane region" description="Helical" evidence="8">
    <location>
        <begin position="73"/>
        <end position="95"/>
    </location>
</feature>
<evidence type="ECO:0000256" key="5">
    <source>
        <dbReference type="ARBA" id="ARBA00023010"/>
    </source>
</evidence>
<gene>
    <name evidence="8" type="primary">secE</name>
    <name evidence="9" type="ORF">MmiAt1_17010</name>
</gene>
<dbReference type="InterPro" id="IPR008158">
    <property type="entry name" value="Translocase_Sec61-g"/>
</dbReference>
<comment type="subcellular location">
    <subcellularLocation>
        <location evidence="8">Cell membrane</location>
        <topology evidence="8">Single-pass membrane protein</topology>
    </subcellularLocation>
    <subcellularLocation>
        <location evidence="7">Endomembrane system</location>
        <topology evidence="7">Single-pass membrane protein</topology>
    </subcellularLocation>
</comment>
<evidence type="ECO:0000256" key="3">
    <source>
        <dbReference type="ARBA" id="ARBA00022927"/>
    </source>
</evidence>
<evidence type="ECO:0000256" key="6">
    <source>
        <dbReference type="ARBA" id="ARBA00023136"/>
    </source>
</evidence>
<dbReference type="InterPro" id="IPR001901">
    <property type="entry name" value="Translocase_SecE/Sec61-g"/>
</dbReference>
<dbReference type="Gene3D" id="1.20.5.820">
    <property type="entry name" value="Preprotein translocase SecE subunit"/>
    <property type="match status" value="1"/>
</dbReference>
<keyword evidence="10" id="KW-1185">Reference proteome</keyword>
<keyword evidence="4 8" id="KW-1133">Transmembrane helix</keyword>
<dbReference type="SUPFAM" id="SSF103456">
    <property type="entry name" value="Preprotein translocase SecE subunit"/>
    <property type="match status" value="1"/>
</dbReference>
<evidence type="ECO:0000256" key="4">
    <source>
        <dbReference type="ARBA" id="ARBA00022989"/>
    </source>
</evidence>
<name>A0ABU3VRP1_9EURY</name>
<keyword evidence="3 8" id="KW-0653">Protein transport</keyword>
<comment type="subunit">
    <text evidence="8">Component of the Sec protein translocase complex. Heterotrimer consisting of SecY (alpha), SecG (beta) and SecE (gamma) subunits. The heterotrimers can form oligomers, although 1 heterotrimer is thought to be able to translocate proteins. Interacts with the ribosome. May interact with SecDF, and other proteins may be involved.</text>
</comment>
<evidence type="ECO:0000256" key="7">
    <source>
        <dbReference type="ARBA" id="ARBA00037847"/>
    </source>
</evidence>
<keyword evidence="8" id="KW-1003">Cell membrane</keyword>
<dbReference type="EMBL" id="JAWDKC010000032">
    <property type="protein sequence ID" value="MDV0446088.1"/>
    <property type="molecule type" value="Genomic_DNA"/>
</dbReference>
<evidence type="ECO:0000256" key="8">
    <source>
        <dbReference type="HAMAP-Rule" id="MF_00422"/>
    </source>
</evidence>